<accession>A0A6F8U7D6</accession>
<reference evidence="11 12" key="1">
    <citation type="submission" date="2020-03" db="EMBL/GenBank/DDBJ databases">
        <title>Complete Genome Sequence of Halomonas hydrothermalis Strain Slthf2, Halophilic Bacterium Isolated from Deep-Sea Hydrothermal-Vent Environments.</title>
        <authorList>
            <person name="Takeyama N."/>
            <person name="Huang M."/>
            <person name="Sato K."/>
            <person name="Galipon J."/>
            <person name="Arakawa K."/>
        </authorList>
    </citation>
    <scope>NUCLEOTIDE SEQUENCE [LARGE SCALE GENOMIC DNA]</scope>
    <source>
        <strain evidence="11 12">Slthf2</strain>
    </source>
</reference>
<evidence type="ECO:0000313" key="11">
    <source>
        <dbReference type="EMBL" id="BCB09036.1"/>
    </source>
</evidence>
<proteinExistence type="predicted"/>
<dbReference type="EMBL" id="AP022843">
    <property type="protein sequence ID" value="BCB09036.1"/>
    <property type="molecule type" value="Genomic_DNA"/>
</dbReference>
<keyword evidence="2" id="KW-1003">Cell membrane</keyword>
<keyword evidence="1" id="KW-0813">Transport</keyword>
<dbReference type="SUPFAM" id="SSF50331">
    <property type="entry name" value="MOP-like"/>
    <property type="match status" value="1"/>
</dbReference>
<keyword evidence="7" id="KW-0406">Ion transport</keyword>
<keyword evidence="3" id="KW-0410">Iron transport</keyword>
<dbReference type="GO" id="GO:0015408">
    <property type="term" value="F:ABC-type ferric iron transporter activity"/>
    <property type="evidence" value="ECO:0007669"/>
    <property type="project" value="InterPro"/>
</dbReference>
<dbReference type="Pfam" id="PF00005">
    <property type="entry name" value="ABC_tran"/>
    <property type="match status" value="1"/>
</dbReference>
<dbReference type="CDD" id="cd03259">
    <property type="entry name" value="ABC_Carb_Solutes_like"/>
    <property type="match status" value="1"/>
</dbReference>
<organism evidence="11 12">
    <name type="scientific">Halomonas hydrothermalis</name>
    <dbReference type="NCBI Taxonomy" id="115561"/>
    <lineage>
        <taxon>Bacteria</taxon>
        <taxon>Pseudomonadati</taxon>
        <taxon>Pseudomonadota</taxon>
        <taxon>Gammaproteobacteria</taxon>
        <taxon>Oceanospirillales</taxon>
        <taxon>Halomonadaceae</taxon>
        <taxon>Halomonas</taxon>
    </lineage>
</organism>
<evidence type="ECO:0000256" key="8">
    <source>
        <dbReference type="ARBA" id="ARBA00023136"/>
    </source>
</evidence>
<dbReference type="GO" id="GO:0016887">
    <property type="term" value="F:ATP hydrolysis activity"/>
    <property type="evidence" value="ECO:0007669"/>
    <property type="project" value="InterPro"/>
</dbReference>
<gene>
    <name evidence="11" type="primary">modC_1</name>
    <name evidence="11" type="ORF">HHSLTHF2_29260</name>
</gene>
<evidence type="ECO:0000256" key="7">
    <source>
        <dbReference type="ARBA" id="ARBA00023065"/>
    </source>
</evidence>
<evidence type="ECO:0000256" key="3">
    <source>
        <dbReference type="ARBA" id="ARBA00022496"/>
    </source>
</evidence>
<dbReference type="InterPro" id="IPR027417">
    <property type="entry name" value="P-loop_NTPase"/>
</dbReference>
<evidence type="ECO:0000313" key="12">
    <source>
        <dbReference type="Proteomes" id="UP000502259"/>
    </source>
</evidence>
<dbReference type="Gene3D" id="3.40.50.300">
    <property type="entry name" value="P-loop containing nucleotide triphosphate hydrolases"/>
    <property type="match status" value="1"/>
</dbReference>
<evidence type="ECO:0000256" key="9">
    <source>
        <dbReference type="SAM" id="MobiDB-lite"/>
    </source>
</evidence>
<dbReference type="GO" id="GO:0016020">
    <property type="term" value="C:membrane"/>
    <property type="evidence" value="ECO:0007669"/>
    <property type="project" value="InterPro"/>
</dbReference>
<feature type="domain" description="ABC transporter" evidence="10">
    <location>
        <begin position="4"/>
        <end position="240"/>
    </location>
</feature>
<keyword evidence="6" id="KW-0408">Iron</keyword>
<dbReference type="InterPro" id="IPR008995">
    <property type="entry name" value="Mo/tungstate-bd_C_term_dom"/>
</dbReference>
<keyword evidence="5" id="KW-0067">ATP-binding</keyword>
<evidence type="ECO:0000256" key="6">
    <source>
        <dbReference type="ARBA" id="ARBA00023004"/>
    </source>
</evidence>
<dbReference type="InterPro" id="IPR015853">
    <property type="entry name" value="ABC_transpr_FbpC"/>
</dbReference>
<dbReference type="PROSITE" id="PS00211">
    <property type="entry name" value="ABC_TRANSPORTER_1"/>
    <property type="match status" value="1"/>
</dbReference>
<feature type="region of interest" description="Disordered" evidence="9">
    <location>
        <begin position="380"/>
        <end position="401"/>
    </location>
</feature>
<dbReference type="AlphaFoldDB" id="A0A6F8U7D6"/>
<dbReference type="Proteomes" id="UP000502259">
    <property type="component" value="Chromosome"/>
</dbReference>
<evidence type="ECO:0000259" key="10">
    <source>
        <dbReference type="PROSITE" id="PS50893"/>
    </source>
</evidence>
<protein>
    <submittedName>
        <fullName evidence="11">ABC transporter</fullName>
    </submittedName>
</protein>
<dbReference type="InterPro" id="IPR003439">
    <property type="entry name" value="ABC_transporter-like_ATP-bd"/>
</dbReference>
<keyword evidence="4" id="KW-0547">Nucleotide-binding</keyword>
<evidence type="ECO:0000256" key="5">
    <source>
        <dbReference type="ARBA" id="ARBA00022840"/>
    </source>
</evidence>
<dbReference type="PROSITE" id="PS50893">
    <property type="entry name" value="ABC_TRANSPORTER_2"/>
    <property type="match status" value="1"/>
</dbReference>
<dbReference type="SUPFAM" id="SSF52540">
    <property type="entry name" value="P-loop containing nucleoside triphosphate hydrolases"/>
    <property type="match status" value="1"/>
</dbReference>
<keyword evidence="12" id="KW-1185">Reference proteome</keyword>
<dbReference type="InterPro" id="IPR050093">
    <property type="entry name" value="ABC_SmlMolc_Importer"/>
</dbReference>
<evidence type="ECO:0000256" key="1">
    <source>
        <dbReference type="ARBA" id="ARBA00022448"/>
    </source>
</evidence>
<keyword evidence="8" id="KW-0472">Membrane</keyword>
<dbReference type="InterPro" id="IPR003593">
    <property type="entry name" value="AAA+_ATPase"/>
</dbReference>
<dbReference type="RefSeq" id="WP_232060261.1">
    <property type="nucleotide sequence ID" value="NZ_AP022843.1"/>
</dbReference>
<evidence type="ECO:0000256" key="2">
    <source>
        <dbReference type="ARBA" id="ARBA00022475"/>
    </source>
</evidence>
<sequence>MAKVNTGSGLDVMAKQCGPIPLDATFSCPAGELLALVGPSGSGKTTLLRTIAGLYQPEHGQVACLGSTWLATERGYSLTPQQRKIGIVFQDYALFPHLSALANVQLALGQLPHSERPRRAQQWLANVRLEGLEKRFPNELSGGQRQRVALARALAREPQVLLLDEPFSAVDQVTRRRLQRELALLRQQISIPIILVTHDLEEATALADQICVLHNGVSLQQGSPEALFRRPASPLVARLLDRHNIFEGEVTSVNGHKRLQWGDRYLEVAAGLSGLPLGERVTWYLPPSDIVLHRRGRPSQGERENPVAAIVHEMVVLGGITSISLRVLHGDMLRFDIATHAARRNQLALGEPVYVSLLAEGIHIMSGKHVAMSSRHISSNNLASNNQSANNMPSHHKRNLP</sequence>
<dbReference type="GO" id="GO:0005524">
    <property type="term" value="F:ATP binding"/>
    <property type="evidence" value="ECO:0007669"/>
    <property type="project" value="UniProtKB-KW"/>
</dbReference>
<dbReference type="PANTHER" id="PTHR42781:SF4">
    <property type="entry name" value="SPERMIDINE_PUTRESCINE IMPORT ATP-BINDING PROTEIN POTA"/>
    <property type="match status" value="1"/>
</dbReference>
<feature type="compositionally biased region" description="Low complexity" evidence="9">
    <location>
        <begin position="380"/>
        <end position="391"/>
    </location>
</feature>
<dbReference type="InterPro" id="IPR017871">
    <property type="entry name" value="ABC_transporter-like_CS"/>
</dbReference>
<dbReference type="SMART" id="SM00382">
    <property type="entry name" value="AAA"/>
    <property type="match status" value="1"/>
</dbReference>
<evidence type="ECO:0000256" key="4">
    <source>
        <dbReference type="ARBA" id="ARBA00022741"/>
    </source>
</evidence>
<dbReference type="PANTHER" id="PTHR42781">
    <property type="entry name" value="SPERMIDINE/PUTRESCINE IMPORT ATP-BINDING PROTEIN POTA"/>
    <property type="match status" value="1"/>
</dbReference>
<name>A0A6F8U7D6_9GAMM</name>